<evidence type="ECO:0000256" key="4">
    <source>
        <dbReference type="ARBA" id="ARBA00023015"/>
    </source>
</evidence>
<evidence type="ECO:0000256" key="1">
    <source>
        <dbReference type="ARBA" id="ARBA00004123"/>
    </source>
</evidence>
<dbReference type="CDD" id="cd04516">
    <property type="entry name" value="TBP_eukaryotes"/>
    <property type="match status" value="1"/>
</dbReference>
<dbReference type="GO" id="GO:0006352">
    <property type="term" value="P:DNA-templated transcription initiation"/>
    <property type="evidence" value="ECO:0007669"/>
    <property type="project" value="InterPro"/>
</dbReference>
<dbReference type="InterPro" id="IPR000814">
    <property type="entry name" value="TBP"/>
</dbReference>
<dbReference type="InterPro" id="IPR030491">
    <property type="entry name" value="TBP_CS"/>
</dbReference>
<evidence type="ECO:0000256" key="6">
    <source>
        <dbReference type="ARBA" id="ARBA00023163"/>
    </source>
</evidence>
<dbReference type="EMBL" id="BRXZ01004807">
    <property type="protein sequence ID" value="GMH55478.1"/>
    <property type="molecule type" value="Genomic_DNA"/>
</dbReference>
<accession>A0A9W6ZQW4</accession>
<dbReference type="PRINTS" id="PR00686">
    <property type="entry name" value="TIFACTORIID"/>
</dbReference>
<keyword evidence="6" id="KW-0804">Transcription</keyword>
<dbReference type="FunFam" id="3.30.310.10:FF:000002">
    <property type="entry name" value="TATA-box-binding protein 2"/>
    <property type="match status" value="1"/>
</dbReference>
<dbReference type="Gene3D" id="3.30.310.10">
    <property type="entry name" value="TATA-Binding Protein"/>
    <property type="match status" value="2"/>
</dbReference>
<keyword evidence="5" id="KW-0238">DNA-binding</keyword>
<proteinExistence type="inferred from homology"/>
<dbReference type="FunFam" id="3.30.310.10:FF:000005">
    <property type="entry name" value="TATA box-binding protein-like 1"/>
    <property type="match status" value="1"/>
</dbReference>
<keyword evidence="4" id="KW-0805">Transcription regulation</keyword>
<sequence length="305" mass="32735">AAASSNAVASSNANTANNSPNNSANNSANASANNSSNKSANKNNKNKEKDATQEVDPFKPNLLGSLITCPTLKAGPNVQSNTAGSPLVIQVQNITATVDMGMRLNLKTIASKCHNTEYNPKKFGACVMRLRTPKCTMLLFQSGKCVITGARSSHNAALAARKFAYVLGKVGFKPGAVDFKMQNIIGTTDVGFPIRLEGVVLKHAKFASYEPELFPGLIYRMLEPKTVLLIFVSGKVVITGAKSEANLAKAMERIHPVLEEFKKNVMTHEEMEEERRKEREGEKRIAGIIEGDVTRITQEGGGGGG</sequence>
<feature type="non-terminal residue" evidence="9">
    <location>
        <position position="305"/>
    </location>
</feature>
<dbReference type="PROSITE" id="PS00351">
    <property type="entry name" value="TFIID"/>
    <property type="match status" value="1"/>
</dbReference>
<evidence type="ECO:0000313" key="9">
    <source>
        <dbReference type="EMBL" id="GMH55478.1"/>
    </source>
</evidence>
<dbReference type="OrthoDB" id="2127950at2759"/>
<evidence type="ECO:0000256" key="2">
    <source>
        <dbReference type="ARBA" id="ARBA00005560"/>
    </source>
</evidence>
<name>A0A9W6ZQW4_9STRA</name>
<evidence type="ECO:0000256" key="7">
    <source>
        <dbReference type="ARBA" id="ARBA00023242"/>
    </source>
</evidence>
<evidence type="ECO:0008006" key="11">
    <source>
        <dbReference type="Google" id="ProtNLM"/>
    </source>
</evidence>
<comment type="caution">
    <text evidence="9">The sequence shown here is derived from an EMBL/GenBank/DDBJ whole genome shotgun (WGS) entry which is preliminary data.</text>
</comment>
<dbReference type="InterPro" id="IPR033710">
    <property type="entry name" value="TBP_eukaryotic"/>
</dbReference>
<dbReference type="Proteomes" id="UP001165082">
    <property type="component" value="Unassembled WGS sequence"/>
</dbReference>
<dbReference type="GO" id="GO:0005634">
    <property type="term" value="C:nucleus"/>
    <property type="evidence" value="ECO:0007669"/>
    <property type="project" value="UniProtKB-SubCell"/>
</dbReference>
<keyword evidence="3" id="KW-0677">Repeat</keyword>
<comment type="subcellular location">
    <subcellularLocation>
        <location evidence="1">Nucleus</location>
    </subcellularLocation>
</comment>
<dbReference type="SUPFAM" id="SSF55945">
    <property type="entry name" value="TATA-box binding protein-like"/>
    <property type="match status" value="2"/>
</dbReference>
<keyword evidence="7" id="KW-0539">Nucleus</keyword>
<reference evidence="9" key="1">
    <citation type="submission" date="2022-07" db="EMBL/GenBank/DDBJ databases">
        <title>Genome analysis of Parmales, a sister group of diatoms, reveals the evolutionary specialization of diatoms from phago-mixotrophs to photoautotrophs.</title>
        <authorList>
            <person name="Ban H."/>
            <person name="Sato S."/>
            <person name="Yoshikawa S."/>
            <person name="Kazumasa Y."/>
            <person name="Nakamura Y."/>
            <person name="Ichinomiya M."/>
            <person name="Saitoh K."/>
            <person name="Sato N."/>
            <person name="Blanc-Mathieu R."/>
            <person name="Endo H."/>
            <person name="Kuwata A."/>
            <person name="Ogata H."/>
        </authorList>
    </citation>
    <scope>NUCLEOTIDE SEQUENCE</scope>
</reference>
<feature type="compositionally biased region" description="Low complexity" evidence="8">
    <location>
        <begin position="1"/>
        <end position="43"/>
    </location>
</feature>
<protein>
    <recommendedName>
        <fullName evidence="11">TATA-box-binding protein</fullName>
    </recommendedName>
</protein>
<feature type="region of interest" description="Disordered" evidence="8">
    <location>
        <begin position="1"/>
        <end position="57"/>
    </location>
</feature>
<evidence type="ECO:0000256" key="3">
    <source>
        <dbReference type="ARBA" id="ARBA00022737"/>
    </source>
</evidence>
<evidence type="ECO:0000256" key="8">
    <source>
        <dbReference type="SAM" id="MobiDB-lite"/>
    </source>
</evidence>
<dbReference type="GO" id="GO:0003677">
    <property type="term" value="F:DNA binding"/>
    <property type="evidence" value="ECO:0007669"/>
    <property type="project" value="UniProtKB-KW"/>
</dbReference>
<dbReference type="AlphaFoldDB" id="A0A9W6ZQW4"/>
<comment type="similarity">
    <text evidence="2">Belongs to the TBP family.</text>
</comment>
<dbReference type="PANTHER" id="PTHR10126">
    <property type="entry name" value="TATA-BOX BINDING PROTEIN"/>
    <property type="match status" value="1"/>
</dbReference>
<organism evidence="9 10">
    <name type="scientific">Triparma retinervis</name>
    <dbReference type="NCBI Taxonomy" id="2557542"/>
    <lineage>
        <taxon>Eukaryota</taxon>
        <taxon>Sar</taxon>
        <taxon>Stramenopiles</taxon>
        <taxon>Ochrophyta</taxon>
        <taxon>Bolidophyceae</taxon>
        <taxon>Parmales</taxon>
        <taxon>Triparmaceae</taxon>
        <taxon>Triparma</taxon>
    </lineage>
</organism>
<dbReference type="HAMAP" id="MF_00408">
    <property type="entry name" value="TATA_bind_prot_arch"/>
    <property type="match status" value="1"/>
</dbReference>
<dbReference type="Pfam" id="PF00352">
    <property type="entry name" value="TBP"/>
    <property type="match status" value="2"/>
</dbReference>
<feature type="non-terminal residue" evidence="9">
    <location>
        <position position="1"/>
    </location>
</feature>
<evidence type="ECO:0000313" key="10">
    <source>
        <dbReference type="Proteomes" id="UP001165082"/>
    </source>
</evidence>
<keyword evidence="10" id="KW-1185">Reference proteome</keyword>
<gene>
    <name evidence="9" type="ORF">TrRE_jg12847</name>
</gene>
<evidence type="ECO:0000256" key="5">
    <source>
        <dbReference type="ARBA" id="ARBA00023125"/>
    </source>
</evidence>
<dbReference type="GO" id="GO:0032991">
    <property type="term" value="C:protein-containing complex"/>
    <property type="evidence" value="ECO:0007669"/>
    <property type="project" value="UniProtKB-ARBA"/>
</dbReference>
<dbReference type="InterPro" id="IPR012295">
    <property type="entry name" value="TBP_dom_sf"/>
</dbReference>